<dbReference type="InterPro" id="IPR013083">
    <property type="entry name" value="Znf_RING/FYVE/PHD"/>
</dbReference>
<dbReference type="GO" id="GO:0008270">
    <property type="term" value="F:zinc ion binding"/>
    <property type="evidence" value="ECO:0007669"/>
    <property type="project" value="UniProtKB-KW"/>
</dbReference>
<reference evidence="3" key="1">
    <citation type="submission" date="2019-05" db="EMBL/GenBank/DDBJ databases">
        <title>The de novo reference genome and transcriptome assemblies of the wild tomato species Solanum chilense.</title>
        <authorList>
            <person name="Stam R."/>
            <person name="Nosenko T."/>
            <person name="Hoerger A.C."/>
            <person name="Stephan W."/>
            <person name="Seidel M.A."/>
            <person name="Kuhn J.M.M."/>
            <person name="Haberer G."/>
            <person name="Tellier A."/>
        </authorList>
    </citation>
    <scope>NUCLEOTIDE SEQUENCE</scope>
    <source>
        <tissue evidence="3">Mature leaves</tissue>
    </source>
</reference>
<name>A0A6N2B8Z8_SOLCI</name>
<accession>A0A6N2B8Z8</accession>
<comment type="caution">
    <text evidence="3">The sequence shown here is derived from an EMBL/GenBank/DDBJ whole genome shotgun (WGS) entry which is preliminary data.</text>
</comment>
<protein>
    <recommendedName>
        <fullName evidence="2">RING-type domain-containing protein</fullName>
    </recommendedName>
</protein>
<gene>
    <name evidence="3" type="ORF">EJD97_014445</name>
</gene>
<dbReference type="PANTHER" id="PTHR10579">
    <property type="entry name" value="CALCIUM-ACTIVATED CHLORIDE CHANNEL REGULATOR"/>
    <property type="match status" value="1"/>
</dbReference>
<proteinExistence type="predicted"/>
<keyword evidence="1" id="KW-0479">Metal-binding</keyword>
<sequence>MLRVWHKLKKALSIKRKDHGSQNEIYNFNTPAIPPLPLPSPFSLSRLPNNPTARSSKVTCVICLGSMEVGKGKAIFTGECSHSFHFNCIGENVKHGNLICPICRSKWKDIPFQFATDVATTERQVRVLSPVNASRPSPTVSRPPPRHVHFQMGAQAI</sequence>
<dbReference type="SUPFAM" id="SSF57850">
    <property type="entry name" value="RING/U-box"/>
    <property type="match status" value="1"/>
</dbReference>
<dbReference type="PANTHER" id="PTHR10579:SF43">
    <property type="entry name" value="ZINC FINGER (C3HC4-TYPE RING FINGER) FAMILY PROTEIN"/>
    <property type="match status" value="1"/>
</dbReference>
<dbReference type="Pfam" id="PF13639">
    <property type="entry name" value="zf-RING_2"/>
    <property type="match status" value="1"/>
</dbReference>
<evidence type="ECO:0000259" key="2">
    <source>
        <dbReference type="PROSITE" id="PS50089"/>
    </source>
</evidence>
<dbReference type="EMBL" id="RXGB01003745">
    <property type="protein sequence ID" value="TMW91355.1"/>
    <property type="molecule type" value="Genomic_DNA"/>
</dbReference>
<evidence type="ECO:0000256" key="1">
    <source>
        <dbReference type="PROSITE-ProRule" id="PRU00175"/>
    </source>
</evidence>
<dbReference type="InterPro" id="IPR051266">
    <property type="entry name" value="CLCR"/>
</dbReference>
<dbReference type="Gene3D" id="3.30.40.10">
    <property type="entry name" value="Zinc/RING finger domain, C3HC4 (zinc finger)"/>
    <property type="match status" value="1"/>
</dbReference>
<evidence type="ECO:0000313" key="3">
    <source>
        <dbReference type="EMBL" id="TMW91355.1"/>
    </source>
</evidence>
<dbReference type="AlphaFoldDB" id="A0A6N2B8Z8"/>
<keyword evidence="1" id="KW-0862">Zinc</keyword>
<keyword evidence="1" id="KW-0863">Zinc-finger</keyword>
<dbReference type="SMART" id="SM00184">
    <property type="entry name" value="RING"/>
    <property type="match status" value="1"/>
</dbReference>
<feature type="domain" description="RING-type" evidence="2">
    <location>
        <begin position="60"/>
        <end position="104"/>
    </location>
</feature>
<organism evidence="3">
    <name type="scientific">Solanum chilense</name>
    <name type="common">Tomato</name>
    <name type="synonym">Lycopersicon chilense</name>
    <dbReference type="NCBI Taxonomy" id="4083"/>
    <lineage>
        <taxon>Eukaryota</taxon>
        <taxon>Viridiplantae</taxon>
        <taxon>Streptophyta</taxon>
        <taxon>Embryophyta</taxon>
        <taxon>Tracheophyta</taxon>
        <taxon>Spermatophyta</taxon>
        <taxon>Magnoliopsida</taxon>
        <taxon>eudicotyledons</taxon>
        <taxon>Gunneridae</taxon>
        <taxon>Pentapetalae</taxon>
        <taxon>asterids</taxon>
        <taxon>lamiids</taxon>
        <taxon>Solanales</taxon>
        <taxon>Solanaceae</taxon>
        <taxon>Solanoideae</taxon>
        <taxon>Solaneae</taxon>
        <taxon>Solanum</taxon>
        <taxon>Solanum subgen. Lycopersicon</taxon>
    </lineage>
</organism>
<dbReference type="PROSITE" id="PS50089">
    <property type="entry name" value="ZF_RING_2"/>
    <property type="match status" value="1"/>
</dbReference>
<dbReference type="InterPro" id="IPR001841">
    <property type="entry name" value="Znf_RING"/>
</dbReference>